<protein>
    <submittedName>
        <fullName evidence="2">Uncharacterized protein</fullName>
    </submittedName>
</protein>
<sequence length="194" mass="21787">MLTQTSSTLNSFMQSTGQMLNSNTQAIARLESQLGQLASASGRQVDNQVRTPPSQTFDLIQIPSPSPSDESIQQSPPLDDQEPEPEPEPVFDRFRPVAPFLDRLRPRKHSLQEEKILETFKQVNVNIPLLDKQRLATLKEGVASHIIFSGVPPPIVLIMPIEEVILMIILSQPFVDRDTEQEAWLCKNKKDVGH</sequence>
<accession>Q2AA55</accession>
<dbReference type="EMBL" id="AC183435">
    <property type="protein sequence ID" value="ABD63136.1"/>
    <property type="molecule type" value="Genomic_DNA"/>
</dbReference>
<feature type="compositionally biased region" description="Polar residues" evidence="1">
    <location>
        <begin position="67"/>
        <end position="76"/>
    </location>
</feature>
<proteinExistence type="predicted"/>
<evidence type="ECO:0000256" key="1">
    <source>
        <dbReference type="SAM" id="MobiDB-lite"/>
    </source>
</evidence>
<name>Q2AA55_ASPOF</name>
<evidence type="ECO:0000313" key="2">
    <source>
        <dbReference type="EMBL" id="ABD63136.1"/>
    </source>
</evidence>
<dbReference type="AlphaFoldDB" id="Q2AA55"/>
<feature type="region of interest" description="Disordered" evidence="1">
    <location>
        <begin position="38"/>
        <end position="91"/>
    </location>
</feature>
<feature type="compositionally biased region" description="Polar residues" evidence="1">
    <location>
        <begin position="38"/>
        <end position="58"/>
    </location>
</feature>
<gene>
    <name evidence="2" type="ORF">19.t00008</name>
</gene>
<organism evidence="2">
    <name type="scientific">Asparagus officinalis</name>
    <name type="common">Garden asparagus</name>
    <dbReference type="NCBI Taxonomy" id="4686"/>
    <lineage>
        <taxon>Eukaryota</taxon>
        <taxon>Viridiplantae</taxon>
        <taxon>Streptophyta</taxon>
        <taxon>Embryophyta</taxon>
        <taxon>Tracheophyta</taxon>
        <taxon>Spermatophyta</taxon>
        <taxon>Magnoliopsida</taxon>
        <taxon>Liliopsida</taxon>
        <taxon>Asparagales</taxon>
        <taxon>Asparagaceae</taxon>
        <taxon>Asparagoideae</taxon>
        <taxon>Asparagus</taxon>
    </lineage>
</organism>
<feature type="compositionally biased region" description="Acidic residues" evidence="1">
    <location>
        <begin position="79"/>
        <end position="89"/>
    </location>
</feature>
<reference evidence="2" key="1">
    <citation type="submission" date="2006-03" db="EMBL/GenBank/DDBJ databases">
        <title>Comparative Sequence and Genetic Analyses of Asparagus BACs Reveal No Microsynteny with Onion or Rice.</title>
        <authorList>
            <person name="Jernej J."/>
            <person name="Telgmann A."/>
            <person name="Jung C."/>
            <person name="Cheung F."/>
            <person name="Havey M.J."/>
            <person name="Town C.D."/>
        </authorList>
    </citation>
    <scope>NUCLEOTIDE SEQUENCE</scope>
</reference>